<dbReference type="Pfam" id="PF08268">
    <property type="entry name" value="FBA_3"/>
    <property type="match status" value="1"/>
</dbReference>
<dbReference type="PANTHER" id="PTHR31672">
    <property type="entry name" value="BNACNNG10540D PROTEIN"/>
    <property type="match status" value="1"/>
</dbReference>
<dbReference type="EMBL" id="JAVIJP010000032">
    <property type="protein sequence ID" value="KAL3632683.1"/>
    <property type="molecule type" value="Genomic_DNA"/>
</dbReference>
<dbReference type="SUPFAM" id="SSF101898">
    <property type="entry name" value="NHL repeat"/>
    <property type="match status" value="1"/>
</dbReference>
<dbReference type="NCBIfam" id="TIGR01640">
    <property type="entry name" value="F_box_assoc_1"/>
    <property type="match status" value="1"/>
</dbReference>
<dbReference type="InterPro" id="IPR017451">
    <property type="entry name" value="F-box-assoc_interact_dom"/>
</dbReference>
<dbReference type="Proteomes" id="UP001632038">
    <property type="component" value="Unassembled WGS sequence"/>
</dbReference>
<keyword evidence="3" id="KW-1185">Reference proteome</keyword>
<dbReference type="InterPro" id="IPR036047">
    <property type="entry name" value="F-box-like_dom_sf"/>
</dbReference>
<protein>
    <recommendedName>
        <fullName evidence="1">F-box domain-containing protein</fullName>
    </recommendedName>
</protein>
<dbReference type="SUPFAM" id="SSF81383">
    <property type="entry name" value="F-box domain"/>
    <property type="match status" value="1"/>
</dbReference>
<dbReference type="InterPro" id="IPR050796">
    <property type="entry name" value="SCF_F-box_component"/>
</dbReference>
<evidence type="ECO:0000313" key="2">
    <source>
        <dbReference type="EMBL" id="KAL3632683.1"/>
    </source>
</evidence>
<dbReference type="Pfam" id="PF00646">
    <property type="entry name" value="F-box"/>
    <property type="match status" value="1"/>
</dbReference>
<name>A0ABD3CRR5_9LAMI</name>
<dbReference type="Gene3D" id="1.20.1280.50">
    <property type="match status" value="1"/>
</dbReference>
<dbReference type="SMART" id="SM00256">
    <property type="entry name" value="FBOX"/>
    <property type="match status" value="1"/>
</dbReference>
<proteinExistence type="predicted"/>
<evidence type="ECO:0000259" key="1">
    <source>
        <dbReference type="SMART" id="SM00256"/>
    </source>
</evidence>
<organism evidence="2 3">
    <name type="scientific">Castilleja foliolosa</name>
    <dbReference type="NCBI Taxonomy" id="1961234"/>
    <lineage>
        <taxon>Eukaryota</taxon>
        <taxon>Viridiplantae</taxon>
        <taxon>Streptophyta</taxon>
        <taxon>Embryophyta</taxon>
        <taxon>Tracheophyta</taxon>
        <taxon>Spermatophyta</taxon>
        <taxon>Magnoliopsida</taxon>
        <taxon>eudicotyledons</taxon>
        <taxon>Gunneridae</taxon>
        <taxon>Pentapetalae</taxon>
        <taxon>asterids</taxon>
        <taxon>lamiids</taxon>
        <taxon>Lamiales</taxon>
        <taxon>Orobanchaceae</taxon>
        <taxon>Pedicularideae</taxon>
        <taxon>Castillejinae</taxon>
        <taxon>Castilleja</taxon>
    </lineage>
</organism>
<accession>A0ABD3CRR5</accession>
<sequence>MAIQNVTSPNILGDDIMQVILSRLPVKSLVRFRAVSKSWNTIISNPRFASLHFEQSKVSSDILFVQRIDHNKNVFYPVRFENRKLHFEASRLEVNTRWGCKIAVSCTCEGVVLLTDDSNARYTLWNPSTQTKTEFLCPYTFQHSTRNWLCYDPITDDFKVVVVSWGSYTVYSCKNKSWSPKGKRVPYCLRGRSTSSLGVSADGAVYWVADSKNITWFDPRDDEFKTLQKPEYVKDKDGFNLVCLRGRLCLYCNVRDQETAVKIWKKDKGLDASCWEELVKIEIKNEKQMPIVSFKPLCLVENNNKILIRVEGARYGVYSPCEKTFEELSEDCSFDSLVPFEQSLYFFPTRSLGLSYQY</sequence>
<dbReference type="CDD" id="cd22157">
    <property type="entry name" value="F-box_AtFBW1-like"/>
    <property type="match status" value="1"/>
</dbReference>
<dbReference type="AlphaFoldDB" id="A0ABD3CRR5"/>
<gene>
    <name evidence="2" type="ORF">CASFOL_025667</name>
</gene>
<dbReference type="InterPro" id="IPR013187">
    <property type="entry name" value="F-box-assoc_dom_typ3"/>
</dbReference>
<feature type="domain" description="F-box" evidence="1">
    <location>
        <begin position="12"/>
        <end position="52"/>
    </location>
</feature>
<dbReference type="PANTHER" id="PTHR31672:SF13">
    <property type="entry name" value="F-BOX PROTEIN CPR30-LIKE"/>
    <property type="match status" value="1"/>
</dbReference>
<evidence type="ECO:0000313" key="3">
    <source>
        <dbReference type="Proteomes" id="UP001632038"/>
    </source>
</evidence>
<dbReference type="InterPro" id="IPR001810">
    <property type="entry name" value="F-box_dom"/>
</dbReference>
<reference evidence="3" key="1">
    <citation type="journal article" date="2024" name="IScience">
        <title>Strigolactones Initiate the Formation of Haustorium-like Structures in Castilleja.</title>
        <authorList>
            <person name="Buerger M."/>
            <person name="Peterson D."/>
            <person name="Chory J."/>
        </authorList>
    </citation>
    <scope>NUCLEOTIDE SEQUENCE [LARGE SCALE GENOMIC DNA]</scope>
</reference>
<comment type="caution">
    <text evidence="2">The sequence shown here is derived from an EMBL/GenBank/DDBJ whole genome shotgun (WGS) entry which is preliminary data.</text>
</comment>